<dbReference type="Proteomes" id="UP000527143">
    <property type="component" value="Unassembled WGS sequence"/>
</dbReference>
<protein>
    <recommendedName>
        <fullName evidence="3">DUF4304 domain-containing protein</fullName>
    </recommendedName>
</protein>
<organism evidence="1 2">
    <name type="scientific">Sphingomonas xinjiangensis</name>
    <dbReference type="NCBI Taxonomy" id="643568"/>
    <lineage>
        <taxon>Bacteria</taxon>
        <taxon>Pseudomonadati</taxon>
        <taxon>Pseudomonadota</taxon>
        <taxon>Alphaproteobacteria</taxon>
        <taxon>Sphingomonadales</taxon>
        <taxon>Sphingomonadaceae</taxon>
        <taxon>Sphingomonas</taxon>
    </lineage>
</organism>
<sequence length="208" mass="22970">MSDTHSKIIAAAAKTELTSLGFRRKGQSRLWLADRGSWLNVVEFTPSRWSKSVSLMNAAHWLWVDAGFMSFNEAVSSNCYAEFETEDQFRSAAGEIAKTARANALAMDERFSSFDMIADFVIERARSSPERMGPSWWGYEAGIASGLIGSFEEAGTFLHGVTDNRVTGRAAPLLPLIADPEGFRGKVNDVVAQERTRLKLKALARPAF</sequence>
<dbReference type="AlphaFoldDB" id="A0A840YSY0"/>
<dbReference type="RefSeq" id="WP_184091615.1">
    <property type="nucleotide sequence ID" value="NZ_JACIJF010000026.1"/>
</dbReference>
<comment type="caution">
    <text evidence="1">The sequence shown here is derived from an EMBL/GenBank/DDBJ whole genome shotgun (WGS) entry which is preliminary data.</text>
</comment>
<name>A0A840YSY0_9SPHN</name>
<evidence type="ECO:0008006" key="3">
    <source>
        <dbReference type="Google" id="ProtNLM"/>
    </source>
</evidence>
<evidence type="ECO:0000313" key="2">
    <source>
        <dbReference type="Proteomes" id="UP000527143"/>
    </source>
</evidence>
<keyword evidence="2" id="KW-1185">Reference proteome</keyword>
<evidence type="ECO:0000313" key="1">
    <source>
        <dbReference type="EMBL" id="MBB5712806.1"/>
    </source>
</evidence>
<gene>
    <name evidence="1" type="ORF">FHT02_004067</name>
</gene>
<proteinExistence type="predicted"/>
<dbReference type="EMBL" id="JACIJF010000026">
    <property type="protein sequence ID" value="MBB5712806.1"/>
    <property type="molecule type" value="Genomic_DNA"/>
</dbReference>
<reference evidence="1 2" key="1">
    <citation type="submission" date="2020-08" db="EMBL/GenBank/DDBJ databases">
        <title>Genomic Encyclopedia of Type Strains, Phase IV (KMG-IV): sequencing the most valuable type-strain genomes for metagenomic binning, comparative biology and taxonomic classification.</title>
        <authorList>
            <person name="Goeker M."/>
        </authorList>
    </citation>
    <scope>NUCLEOTIDE SEQUENCE [LARGE SCALE GENOMIC DNA]</scope>
    <source>
        <strain evidence="1 2">DSM 26736</strain>
    </source>
</reference>
<accession>A0A840YSY0</accession>